<comment type="caution">
    <text evidence="1">The sequence shown here is derived from an EMBL/GenBank/DDBJ whole genome shotgun (WGS) entry which is preliminary data.</text>
</comment>
<organism evidence="1 2">
    <name type="scientific">Puccinia sorghi</name>
    <dbReference type="NCBI Taxonomy" id="27349"/>
    <lineage>
        <taxon>Eukaryota</taxon>
        <taxon>Fungi</taxon>
        <taxon>Dikarya</taxon>
        <taxon>Basidiomycota</taxon>
        <taxon>Pucciniomycotina</taxon>
        <taxon>Pucciniomycetes</taxon>
        <taxon>Pucciniales</taxon>
        <taxon>Pucciniaceae</taxon>
        <taxon>Puccinia</taxon>
    </lineage>
</organism>
<dbReference type="Proteomes" id="UP000037035">
    <property type="component" value="Unassembled WGS sequence"/>
</dbReference>
<reference evidence="1 2" key="1">
    <citation type="submission" date="2015-08" db="EMBL/GenBank/DDBJ databases">
        <title>Next Generation Sequencing and Analysis of the Genome of Puccinia sorghi L Schw, the Causal Agent of Maize Common Rust.</title>
        <authorList>
            <person name="Rochi L."/>
            <person name="Burguener G."/>
            <person name="Darino M."/>
            <person name="Turjanski A."/>
            <person name="Kreff E."/>
            <person name="Dieguez M.J."/>
            <person name="Sacco F."/>
        </authorList>
    </citation>
    <scope>NUCLEOTIDE SEQUENCE [LARGE SCALE GENOMIC DNA]</scope>
    <source>
        <strain evidence="1 2">RO10H11247</strain>
    </source>
</reference>
<proteinExistence type="predicted"/>
<protein>
    <submittedName>
        <fullName evidence="1">Uncharacterized protein</fullName>
    </submittedName>
</protein>
<name>A0A0L6VK85_9BASI</name>
<dbReference type="EMBL" id="LAVV01004998">
    <property type="protein sequence ID" value="KNZ61119.1"/>
    <property type="molecule type" value="Genomic_DNA"/>
</dbReference>
<keyword evidence="2" id="KW-1185">Reference proteome</keyword>
<evidence type="ECO:0000313" key="2">
    <source>
        <dbReference type="Proteomes" id="UP000037035"/>
    </source>
</evidence>
<accession>A0A0L6VK85</accession>
<dbReference type="AlphaFoldDB" id="A0A0L6VK85"/>
<gene>
    <name evidence="1" type="ORF">VP01_1449g4</name>
</gene>
<evidence type="ECO:0000313" key="1">
    <source>
        <dbReference type="EMBL" id="KNZ61119.1"/>
    </source>
</evidence>
<sequence>MLQPSCHPNSTCCICRCFGTVTVQSAQLLCNKAWLNHSWRKAEQQKLHRTFCISTASSLTHCKKTLINCLQLTCSMLQPSFHSNSTSLLEHSWSNNRSFLGLSPCQLQAVEQVFFAVTCFFFFELEGLIKSGLGEIDNKSQAKWKCNMSLMRTGIGQRLVLINRGYDDKCCRVYSTGMIISLLVIKSLSILYTQWYDSLVKKENKTSSEMGPCTPVQLVQPSCVLSFVHRIRHLVNLKSKIFFLKCWQSKILMITIISQADLKAPLVQSLAPSPLFLLDITMSYAPYIIQHVWLSPNGDIIQAANDGEVVGLIYSCFHRVKMASEAFRQQSLLGCENLKLPLILLIVTPTMFMIPSFDLILRQRFSCVFKHLSYSLEHPMTILSSTFTQIREHSFFFDKV</sequence>
<dbReference type="VEuPathDB" id="FungiDB:VP01_1449g4"/>